<sequence>MSTAQAILREVEAVIGQVKEEEIKETAAALQKAGRIFVVGEGRSGLMAKSFAMRLMHLGAKVYVAGETITPSVEAGDWLVAVSGSGTTRQVVWTAEKAKSIGCKVIAVTTDEASPLAQTAVKILRVPAATKHRRANEWKTIQPLGSLFDQSVHILLDAVCLEYGRLKEVNHDEAVRRHSNLES</sequence>
<dbReference type="NCBIfam" id="TIGR03127">
    <property type="entry name" value="RuMP_HxlB"/>
    <property type="match status" value="1"/>
</dbReference>
<dbReference type="PANTHER" id="PTHR43443:SF1">
    <property type="entry name" value="3-HEXULOSE-6-PHOSPHATE ISOMERASE"/>
    <property type="match status" value="1"/>
</dbReference>
<dbReference type="GO" id="GO:0016853">
    <property type="term" value="F:isomerase activity"/>
    <property type="evidence" value="ECO:0007669"/>
    <property type="project" value="UniProtKB-KW"/>
</dbReference>
<organism evidence="3 4">
    <name type="scientific">Thermoactinomyces intermedius</name>
    <dbReference type="NCBI Taxonomy" id="2024"/>
    <lineage>
        <taxon>Bacteria</taxon>
        <taxon>Bacillati</taxon>
        <taxon>Bacillota</taxon>
        <taxon>Bacilli</taxon>
        <taxon>Bacillales</taxon>
        <taxon>Thermoactinomycetaceae</taxon>
        <taxon>Thermoactinomyces</taxon>
    </lineage>
</organism>
<dbReference type="PROSITE" id="PS51464">
    <property type="entry name" value="SIS"/>
    <property type="match status" value="1"/>
</dbReference>
<dbReference type="RefSeq" id="WP_049720495.1">
    <property type="nucleotide sequence ID" value="NZ_JACEIR010000001.1"/>
</dbReference>
<comment type="caution">
    <text evidence="3">The sequence shown here is derived from an EMBL/GenBank/DDBJ whole genome shotgun (WGS) entry which is preliminary data.</text>
</comment>
<dbReference type="GO" id="GO:0097367">
    <property type="term" value="F:carbohydrate derivative binding"/>
    <property type="evidence" value="ECO:0007669"/>
    <property type="project" value="InterPro"/>
</dbReference>
<keyword evidence="3" id="KW-0413">Isomerase</keyword>
<dbReference type="EMBL" id="JAECVW010000001">
    <property type="protein sequence ID" value="MBH8593753.1"/>
    <property type="molecule type" value="Genomic_DNA"/>
</dbReference>
<keyword evidence="4" id="KW-1185">Reference proteome</keyword>
<dbReference type="PANTHER" id="PTHR43443">
    <property type="entry name" value="3-HEXULOSE-6-PHOSPHATE ISOMERASE"/>
    <property type="match status" value="1"/>
</dbReference>
<dbReference type="GO" id="GO:1901135">
    <property type="term" value="P:carbohydrate derivative metabolic process"/>
    <property type="evidence" value="ECO:0007669"/>
    <property type="project" value="InterPro"/>
</dbReference>
<dbReference type="Pfam" id="PF01380">
    <property type="entry name" value="SIS"/>
    <property type="match status" value="1"/>
</dbReference>
<evidence type="ECO:0000313" key="3">
    <source>
        <dbReference type="EMBL" id="MBH8593753.1"/>
    </source>
</evidence>
<reference evidence="3 4" key="1">
    <citation type="submission" date="2020-12" db="EMBL/GenBank/DDBJ databases">
        <title>WGS of Thermoactinomyces spp.</title>
        <authorList>
            <person name="Cheng K."/>
        </authorList>
    </citation>
    <scope>NUCLEOTIDE SEQUENCE [LARGE SCALE GENOMIC DNA]</scope>
    <source>
        <strain evidence="4">CICC 10671\DSM 43846</strain>
    </source>
</reference>
<name>A0A8I1A3B5_THEIN</name>
<dbReference type="InterPro" id="IPR017552">
    <property type="entry name" value="PHI/rmpB"/>
</dbReference>
<dbReference type="SUPFAM" id="SSF53697">
    <property type="entry name" value="SIS domain"/>
    <property type="match status" value="1"/>
</dbReference>
<gene>
    <name evidence="3" type="primary">hxlB</name>
    <name evidence="3" type="ORF">I8U20_00235</name>
</gene>
<dbReference type="InterPro" id="IPR001347">
    <property type="entry name" value="SIS_dom"/>
</dbReference>
<dbReference type="Gene3D" id="3.40.50.10490">
    <property type="entry name" value="Glucose-6-phosphate isomerase like protein, domain 1"/>
    <property type="match status" value="1"/>
</dbReference>
<evidence type="ECO:0000313" key="4">
    <source>
        <dbReference type="Proteomes" id="UP000633619"/>
    </source>
</evidence>
<accession>A0A8I1A3B5</accession>
<dbReference type="Proteomes" id="UP000633619">
    <property type="component" value="Unassembled WGS sequence"/>
</dbReference>
<proteinExistence type="inferred from homology"/>
<evidence type="ECO:0000259" key="2">
    <source>
        <dbReference type="PROSITE" id="PS51464"/>
    </source>
</evidence>
<dbReference type="AlphaFoldDB" id="A0A8I1A3B5"/>
<feature type="domain" description="SIS" evidence="2">
    <location>
        <begin position="26"/>
        <end position="169"/>
    </location>
</feature>
<protein>
    <submittedName>
        <fullName evidence="3">6-phospho-3-hexuloisomerase</fullName>
    </submittedName>
</protein>
<comment type="similarity">
    <text evidence="1">Belongs to the SIS family. PHI subfamily.</text>
</comment>
<dbReference type="InterPro" id="IPR046348">
    <property type="entry name" value="SIS_dom_sf"/>
</dbReference>
<evidence type="ECO:0000256" key="1">
    <source>
        <dbReference type="ARBA" id="ARBA00009235"/>
    </source>
</evidence>
<dbReference type="CDD" id="cd05005">
    <property type="entry name" value="SIS_PHI"/>
    <property type="match status" value="1"/>
</dbReference>